<dbReference type="SMART" id="SM00316">
    <property type="entry name" value="S1"/>
    <property type="match status" value="1"/>
</dbReference>
<dbReference type="InterPro" id="IPR044126">
    <property type="entry name" value="S1_IF2_alpha"/>
</dbReference>
<dbReference type="GO" id="GO:0003723">
    <property type="term" value="F:RNA binding"/>
    <property type="evidence" value="ECO:0007669"/>
    <property type="project" value="InterPro"/>
</dbReference>
<dbReference type="CDD" id="cd04452">
    <property type="entry name" value="S1_IF2_alpha"/>
    <property type="match status" value="1"/>
</dbReference>
<evidence type="ECO:0000256" key="1">
    <source>
        <dbReference type="ARBA" id="ARBA00007223"/>
    </source>
</evidence>
<evidence type="ECO:0000256" key="3">
    <source>
        <dbReference type="ARBA" id="ARBA00022917"/>
    </source>
</evidence>
<evidence type="ECO:0000259" key="4">
    <source>
        <dbReference type="PROSITE" id="PS50126"/>
    </source>
</evidence>
<organism evidence="5">
    <name type="scientific">Thermofilum pendens</name>
    <dbReference type="NCBI Taxonomy" id="2269"/>
    <lineage>
        <taxon>Archaea</taxon>
        <taxon>Thermoproteota</taxon>
        <taxon>Thermoprotei</taxon>
        <taxon>Thermofilales</taxon>
        <taxon>Thermofilaceae</taxon>
        <taxon>Thermofilum</taxon>
    </lineage>
</organism>
<dbReference type="Gene3D" id="3.30.70.1130">
    <property type="entry name" value="EIF_2_alpha"/>
    <property type="match status" value="1"/>
</dbReference>
<evidence type="ECO:0000256" key="2">
    <source>
        <dbReference type="ARBA" id="ARBA00022540"/>
    </source>
</evidence>
<comment type="caution">
    <text evidence="5">The sequence shown here is derived from an EMBL/GenBank/DDBJ whole genome shotgun (WGS) entry which is preliminary data.</text>
</comment>
<dbReference type="SUPFAM" id="SSF110993">
    <property type="entry name" value="eIF-2-alpha, C-terminal domain"/>
    <property type="match status" value="1"/>
</dbReference>
<dbReference type="EMBL" id="DSKP01000089">
    <property type="protein sequence ID" value="HEB48667.1"/>
    <property type="molecule type" value="Genomic_DNA"/>
</dbReference>
<dbReference type="NCBIfam" id="NF003062">
    <property type="entry name" value="PRK03987.1-1"/>
    <property type="match status" value="1"/>
</dbReference>
<sequence length="265" mass="29448">MVRKRAVFPQLNELVVGTVTEIHDHGAFVSLDEYRGLRAYVPLGEVSHSWFKSIREVLKVGQKAVFKVIRADPRKGIVDVSLRRVSDGERKAKQLEWKRALRAEKILENAAKTLGKTLDEAYEEVGWKLEDHYGEILKGLEEAAAKGADVLEAAGVPDVWIPVVLEVARQSIKLKRIRKSGVITLRCVEGGLPALKKVLTSWERSLQIPSTVSVEVYTIGAPRYRLDVEALDPKVCEKIFESIVNTILGEAKAAGCSVSVEILKK</sequence>
<dbReference type="InterPro" id="IPR024055">
    <property type="entry name" value="TIF2_asu_C"/>
</dbReference>
<dbReference type="PANTHER" id="PTHR10602:SF0">
    <property type="entry name" value="EUKARYOTIC TRANSLATION INITIATION FACTOR 2 SUBUNIT 1"/>
    <property type="match status" value="1"/>
</dbReference>
<dbReference type="SUPFAM" id="SSF116742">
    <property type="entry name" value="eIF2alpha middle domain-like"/>
    <property type="match status" value="1"/>
</dbReference>
<dbReference type="InterPro" id="IPR003029">
    <property type="entry name" value="S1_domain"/>
</dbReference>
<dbReference type="Gene3D" id="2.40.50.140">
    <property type="entry name" value="Nucleic acid-binding proteins"/>
    <property type="match status" value="1"/>
</dbReference>
<dbReference type="PANTHER" id="PTHR10602">
    <property type="entry name" value="EUKARYOTIC TRANSLATION INITIATION FACTOR 2 SUBUNIT 1"/>
    <property type="match status" value="1"/>
</dbReference>
<dbReference type="PROSITE" id="PS50126">
    <property type="entry name" value="S1"/>
    <property type="match status" value="1"/>
</dbReference>
<comment type="similarity">
    <text evidence="1">Belongs to the eIF-2-alpha family.</text>
</comment>
<name>A0A7C1PC82_THEPE</name>
<dbReference type="GO" id="GO:0003743">
    <property type="term" value="F:translation initiation factor activity"/>
    <property type="evidence" value="ECO:0007669"/>
    <property type="project" value="UniProtKB-KW"/>
</dbReference>
<dbReference type="Pfam" id="PF00575">
    <property type="entry name" value="S1"/>
    <property type="match status" value="1"/>
</dbReference>
<feature type="domain" description="S1 motif" evidence="4">
    <location>
        <begin position="12"/>
        <end position="83"/>
    </location>
</feature>
<dbReference type="GO" id="GO:0043022">
    <property type="term" value="F:ribosome binding"/>
    <property type="evidence" value="ECO:0007669"/>
    <property type="project" value="TreeGrafter"/>
</dbReference>
<dbReference type="InterPro" id="IPR011488">
    <property type="entry name" value="TIF_2_asu"/>
</dbReference>
<reference evidence="5" key="1">
    <citation type="journal article" date="2020" name="mSystems">
        <title>Genome- and Community-Level Interaction Insights into Carbon Utilization and Element Cycling Functions of Hydrothermarchaeota in Hydrothermal Sediment.</title>
        <authorList>
            <person name="Zhou Z."/>
            <person name="Liu Y."/>
            <person name="Xu W."/>
            <person name="Pan J."/>
            <person name="Luo Z.H."/>
            <person name="Li M."/>
        </authorList>
    </citation>
    <scope>NUCLEOTIDE SEQUENCE [LARGE SCALE GENOMIC DNA]</scope>
    <source>
        <strain evidence="5">SpSt-25</strain>
    </source>
</reference>
<proteinExistence type="inferred from homology"/>
<dbReference type="AlphaFoldDB" id="A0A7C1PC82"/>
<dbReference type="InterPro" id="IPR024054">
    <property type="entry name" value="TIF2_asu_middle_sf"/>
</dbReference>
<keyword evidence="3" id="KW-0648">Protein biosynthesis</keyword>
<dbReference type="Pfam" id="PF07541">
    <property type="entry name" value="EIF_2_alpha"/>
    <property type="match status" value="1"/>
</dbReference>
<evidence type="ECO:0000313" key="5">
    <source>
        <dbReference type="EMBL" id="HEB48667.1"/>
    </source>
</evidence>
<accession>A0A7C1PC82</accession>
<dbReference type="InterPro" id="IPR012340">
    <property type="entry name" value="NA-bd_OB-fold"/>
</dbReference>
<dbReference type="Gene3D" id="1.10.150.190">
    <property type="entry name" value="Translation initiation factor 2, subunit 1, domain 2"/>
    <property type="match status" value="1"/>
</dbReference>
<dbReference type="FunFam" id="2.40.50.140:FF:000015">
    <property type="entry name" value="Eukaryotic translation initiation factor 2 subunit alpha"/>
    <property type="match status" value="1"/>
</dbReference>
<protein>
    <submittedName>
        <fullName evidence="5">Translation initiation factor IF-2 subunit alpha</fullName>
    </submittedName>
</protein>
<dbReference type="SUPFAM" id="SSF50249">
    <property type="entry name" value="Nucleic acid-binding proteins"/>
    <property type="match status" value="1"/>
</dbReference>
<keyword evidence="2 5" id="KW-0396">Initiation factor</keyword>
<gene>
    <name evidence="5" type="ORF">ENP77_02590</name>
</gene>